<keyword evidence="2" id="KW-0121">Carboxypeptidase</keyword>
<reference evidence="2 3" key="1">
    <citation type="submission" date="2023-07" db="EMBL/GenBank/DDBJ databases">
        <title>Genomic Encyclopedia of Type Strains, Phase IV (KMG-IV): sequencing the most valuable type-strain genomes for metagenomic binning, comparative biology and taxonomic classification.</title>
        <authorList>
            <person name="Goeker M."/>
        </authorList>
    </citation>
    <scope>NUCLEOTIDE SEQUENCE [LARGE SCALE GENOMIC DNA]</scope>
    <source>
        <strain evidence="2 3">DSM 19619</strain>
    </source>
</reference>
<evidence type="ECO:0000313" key="3">
    <source>
        <dbReference type="Proteomes" id="UP001242480"/>
    </source>
</evidence>
<protein>
    <submittedName>
        <fullName evidence="2">D-alanyl-D-alanine carboxypeptidase</fullName>
    </submittedName>
</protein>
<keyword evidence="2" id="KW-0645">Protease</keyword>
<proteinExistence type="predicted"/>
<evidence type="ECO:0000256" key="1">
    <source>
        <dbReference type="SAM" id="SignalP"/>
    </source>
</evidence>
<dbReference type="PANTHER" id="PTHR39332:SF7">
    <property type="entry name" value="SRPBCC FAMILY PROTEIN"/>
    <property type="match status" value="1"/>
</dbReference>
<dbReference type="EMBL" id="JAUSVX010000001">
    <property type="protein sequence ID" value="MDQ0467134.1"/>
    <property type="molecule type" value="Genomic_DNA"/>
</dbReference>
<gene>
    <name evidence="2" type="ORF">QO011_000129</name>
</gene>
<dbReference type="SUPFAM" id="SSF55961">
    <property type="entry name" value="Bet v1-like"/>
    <property type="match status" value="1"/>
</dbReference>
<dbReference type="CDD" id="cd07821">
    <property type="entry name" value="PYR_PYL_RCAR_like"/>
    <property type="match status" value="1"/>
</dbReference>
<keyword evidence="3" id="KW-1185">Reference proteome</keyword>
<dbReference type="RefSeq" id="WP_307266385.1">
    <property type="nucleotide sequence ID" value="NZ_JAUSVX010000001.1"/>
</dbReference>
<evidence type="ECO:0000313" key="2">
    <source>
        <dbReference type="EMBL" id="MDQ0467134.1"/>
    </source>
</evidence>
<organism evidence="2 3">
    <name type="scientific">Labrys wisconsinensis</name>
    <dbReference type="NCBI Taxonomy" id="425677"/>
    <lineage>
        <taxon>Bacteria</taxon>
        <taxon>Pseudomonadati</taxon>
        <taxon>Pseudomonadota</taxon>
        <taxon>Alphaproteobacteria</taxon>
        <taxon>Hyphomicrobiales</taxon>
        <taxon>Xanthobacteraceae</taxon>
        <taxon>Labrys</taxon>
    </lineage>
</organism>
<feature type="chain" id="PRO_5046864284" evidence="1">
    <location>
        <begin position="23"/>
        <end position="162"/>
    </location>
</feature>
<dbReference type="Pfam" id="PF10604">
    <property type="entry name" value="Polyketide_cyc2"/>
    <property type="match status" value="1"/>
</dbReference>
<dbReference type="PANTHER" id="PTHR39332">
    <property type="entry name" value="BLL4707 PROTEIN"/>
    <property type="match status" value="1"/>
</dbReference>
<dbReference type="GO" id="GO:0004180">
    <property type="term" value="F:carboxypeptidase activity"/>
    <property type="evidence" value="ECO:0007669"/>
    <property type="project" value="UniProtKB-KW"/>
</dbReference>
<keyword evidence="2" id="KW-0378">Hydrolase</keyword>
<dbReference type="InterPro" id="IPR023393">
    <property type="entry name" value="START-like_dom_sf"/>
</dbReference>
<keyword evidence="1" id="KW-0732">Signal</keyword>
<dbReference type="InterPro" id="IPR019587">
    <property type="entry name" value="Polyketide_cyclase/dehydratase"/>
</dbReference>
<feature type="signal peptide" evidence="1">
    <location>
        <begin position="1"/>
        <end position="22"/>
    </location>
</feature>
<sequence length="162" mass="17586">MKRLAFIGALTIAALVAGEASAAKNSNRVEGVATLDQAWALIGDFCGIKNWHPAVTKCEETEKDGAKIRTLTTKDGSTFVEKLVKWDDKDHSYTYEALESPLPVTNYVSTLKLEEDDEPGKVAITWSSTFEPKGVPERAAKKAVADIYLAGLLALKAKMKGK</sequence>
<name>A0ABU0IYQ4_9HYPH</name>
<dbReference type="Gene3D" id="3.30.530.20">
    <property type="match status" value="1"/>
</dbReference>
<dbReference type="Proteomes" id="UP001242480">
    <property type="component" value="Unassembled WGS sequence"/>
</dbReference>
<accession>A0ABU0IYQ4</accession>
<comment type="caution">
    <text evidence="2">The sequence shown here is derived from an EMBL/GenBank/DDBJ whole genome shotgun (WGS) entry which is preliminary data.</text>
</comment>